<dbReference type="SMART" id="SM00418">
    <property type="entry name" value="HTH_ARSR"/>
    <property type="match status" value="1"/>
</dbReference>
<dbReference type="GeneID" id="73795996"/>
<dbReference type="NCBIfam" id="NF033789">
    <property type="entry name" value="repress_SdpR"/>
    <property type="match status" value="1"/>
</dbReference>
<dbReference type="RefSeq" id="WP_008687756.1">
    <property type="nucleotide sequence ID" value="NZ_AP024510.1"/>
</dbReference>
<name>A0A4V2VKL7_9FIRM</name>
<dbReference type="CDD" id="cd00090">
    <property type="entry name" value="HTH_ARSR"/>
    <property type="match status" value="1"/>
</dbReference>
<comment type="caution">
    <text evidence="5">The sequence shown here is derived from an EMBL/GenBank/DDBJ whole genome shotgun (WGS) entry which is preliminary data.</text>
</comment>
<dbReference type="SUPFAM" id="SSF46785">
    <property type="entry name" value="Winged helix' DNA-binding domain"/>
    <property type="match status" value="1"/>
</dbReference>
<evidence type="ECO:0000256" key="3">
    <source>
        <dbReference type="ARBA" id="ARBA00023163"/>
    </source>
</evidence>
<dbReference type="EMBL" id="SMBP01000007">
    <property type="protein sequence ID" value="TCU60415.1"/>
    <property type="molecule type" value="Genomic_DNA"/>
</dbReference>
<dbReference type="NCBIfam" id="NF033788">
    <property type="entry name" value="HTH_metalloreg"/>
    <property type="match status" value="1"/>
</dbReference>
<dbReference type="InterPro" id="IPR047796">
    <property type="entry name" value="SdpR-like_repress"/>
</dbReference>
<keyword evidence="3" id="KW-0804">Transcription</keyword>
<keyword evidence="1" id="KW-0805">Transcription regulation</keyword>
<evidence type="ECO:0000313" key="6">
    <source>
        <dbReference type="Proteomes" id="UP000295773"/>
    </source>
</evidence>
<dbReference type="PANTHER" id="PTHR33154:SF33">
    <property type="entry name" value="TRANSCRIPTIONAL REPRESSOR SDPR"/>
    <property type="match status" value="1"/>
</dbReference>
<accession>A0A4V2VKL7</accession>
<dbReference type="InterPro" id="IPR036388">
    <property type="entry name" value="WH-like_DNA-bd_sf"/>
</dbReference>
<reference evidence="5 6" key="1">
    <citation type="submission" date="2019-03" db="EMBL/GenBank/DDBJ databases">
        <title>Genomic Encyclopedia of Type Strains, Phase IV (KMG-IV): sequencing the most valuable type-strain genomes for metagenomic binning, comparative biology and taxonomic classification.</title>
        <authorList>
            <person name="Goeker M."/>
        </authorList>
    </citation>
    <scope>NUCLEOTIDE SEQUENCE [LARGE SCALE GENOMIC DNA]</scope>
    <source>
        <strain evidence="5 6">DSM 29481</strain>
    </source>
</reference>
<evidence type="ECO:0000313" key="5">
    <source>
        <dbReference type="EMBL" id="TCU60415.1"/>
    </source>
</evidence>
<sequence length="88" mass="10027">MQVQEAFKALSDPTRRAIILLVKDHKKSAGEIVSQFSSTNATISHHLAVLKEADLILDERDGKFIYYELNSKTVNDLIDWLKALKRTK</sequence>
<keyword evidence="6" id="KW-1185">Reference proteome</keyword>
<dbReference type="PROSITE" id="PS50987">
    <property type="entry name" value="HTH_ARSR_2"/>
    <property type="match status" value="1"/>
</dbReference>
<dbReference type="InterPro" id="IPR001845">
    <property type="entry name" value="HTH_ArsR_DNA-bd_dom"/>
</dbReference>
<feature type="domain" description="HTH arsR-type" evidence="4">
    <location>
        <begin position="1"/>
        <end position="88"/>
    </location>
</feature>
<dbReference type="PRINTS" id="PR00778">
    <property type="entry name" value="HTHARSR"/>
</dbReference>
<evidence type="ECO:0000256" key="1">
    <source>
        <dbReference type="ARBA" id="ARBA00023015"/>
    </source>
</evidence>
<dbReference type="GO" id="GO:0003700">
    <property type="term" value="F:DNA-binding transcription factor activity"/>
    <property type="evidence" value="ECO:0007669"/>
    <property type="project" value="InterPro"/>
</dbReference>
<proteinExistence type="predicted"/>
<dbReference type="InterPro" id="IPR051081">
    <property type="entry name" value="HTH_MetalResp_TranReg"/>
</dbReference>
<dbReference type="Gene3D" id="1.10.10.10">
    <property type="entry name" value="Winged helix-like DNA-binding domain superfamily/Winged helix DNA-binding domain"/>
    <property type="match status" value="1"/>
</dbReference>
<evidence type="ECO:0000256" key="2">
    <source>
        <dbReference type="ARBA" id="ARBA00023125"/>
    </source>
</evidence>
<dbReference type="InterPro" id="IPR011991">
    <property type="entry name" value="ArsR-like_HTH"/>
</dbReference>
<dbReference type="Proteomes" id="UP000295773">
    <property type="component" value="Unassembled WGS sequence"/>
</dbReference>
<gene>
    <name evidence="5" type="ORF">EDD61_107111</name>
</gene>
<dbReference type="AlphaFoldDB" id="A0A4V2VKL7"/>
<dbReference type="Pfam" id="PF01022">
    <property type="entry name" value="HTH_5"/>
    <property type="match status" value="1"/>
</dbReference>
<organism evidence="5 6">
    <name type="scientific">Longicatena caecimuris</name>
    <dbReference type="NCBI Taxonomy" id="1796635"/>
    <lineage>
        <taxon>Bacteria</taxon>
        <taxon>Bacillati</taxon>
        <taxon>Bacillota</taxon>
        <taxon>Erysipelotrichia</taxon>
        <taxon>Erysipelotrichales</taxon>
        <taxon>Erysipelotrichaceae</taxon>
        <taxon>Longicatena</taxon>
    </lineage>
</organism>
<dbReference type="GO" id="GO:0003677">
    <property type="term" value="F:DNA binding"/>
    <property type="evidence" value="ECO:0007669"/>
    <property type="project" value="UniProtKB-KW"/>
</dbReference>
<protein>
    <submittedName>
        <fullName evidence="5">ArsR family transcriptional regulator</fullName>
    </submittedName>
</protein>
<dbReference type="InterPro" id="IPR036390">
    <property type="entry name" value="WH_DNA-bd_sf"/>
</dbReference>
<dbReference type="PANTHER" id="PTHR33154">
    <property type="entry name" value="TRANSCRIPTIONAL REGULATOR, ARSR FAMILY"/>
    <property type="match status" value="1"/>
</dbReference>
<evidence type="ECO:0000259" key="4">
    <source>
        <dbReference type="PROSITE" id="PS50987"/>
    </source>
</evidence>
<keyword evidence="2" id="KW-0238">DNA-binding</keyword>